<dbReference type="CDD" id="cd00565">
    <property type="entry name" value="Ubl_ThiS"/>
    <property type="match status" value="1"/>
</dbReference>
<dbReference type="Gene3D" id="3.10.20.30">
    <property type="match status" value="1"/>
</dbReference>
<evidence type="ECO:0000313" key="1">
    <source>
        <dbReference type="EMBL" id="MPL81752.1"/>
    </source>
</evidence>
<dbReference type="PANTHER" id="PTHR34472:SF1">
    <property type="entry name" value="SULFUR CARRIER PROTEIN THIS"/>
    <property type="match status" value="1"/>
</dbReference>
<dbReference type="InterPro" id="IPR016155">
    <property type="entry name" value="Mopterin_synth/thiamin_S_b"/>
</dbReference>
<name>A0A644USI0_9ZZZZ</name>
<dbReference type="PANTHER" id="PTHR34472">
    <property type="entry name" value="SULFUR CARRIER PROTEIN THIS"/>
    <property type="match status" value="1"/>
</dbReference>
<reference evidence="1" key="1">
    <citation type="submission" date="2019-08" db="EMBL/GenBank/DDBJ databases">
        <authorList>
            <person name="Kucharzyk K."/>
            <person name="Murdoch R.W."/>
            <person name="Higgins S."/>
            <person name="Loffler F."/>
        </authorList>
    </citation>
    <scope>NUCLEOTIDE SEQUENCE</scope>
</reference>
<dbReference type="SUPFAM" id="SSF54285">
    <property type="entry name" value="MoaD/ThiS"/>
    <property type="match status" value="1"/>
</dbReference>
<comment type="caution">
    <text evidence="1">The sequence shown here is derived from an EMBL/GenBank/DDBJ whole genome shotgun (WGS) entry which is preliminary data.</text>
</comment>
<evidence type="ECO:0008006" key="2">
    <source>
        <dbReference type="Google" id="ProtNLM"/>
    </source>
</evidence>
<gene>
    <name evidence="1" type="ORF">SDC9_27682</name>
</gene>
<proteinExistence type="predicted"/>
<dbReference type="InterPro" id="IPR003749">
    <property type="entry name" value="ThiS/MoaD-like"/>
</dbReference>
<dbReference type="NCBIfam" id="TIGR01683">
    <property type="entry name" value="thiS"/>
    <property type="match status" value="1"/>
</dbReference>
<dbReference type="AlphaFoldDB" id="A0A644USI0"/>
<sequence>MKIILNNKSETFDNDHLSITELLALKNFTFKMLVVKINGELVRRHEFDKSVVRDGDEVMVLHLVSGG</sequence>
<accession>A0A644USI0</accession>
<dbReference type="EMBL" id="VSSQ01000154">
    <property type="protein sequence ID" value="MPL81752.1"/>
    <property type="molecule type" value="Genomic_DNA"/>
</dbReference>
<protein>
    <recommendedName>
        <fullName evidence="2">Sulfur carrier protein ThiS</fullName>
    </recommendedName>
</protein>
<dbReference type="Pfam" id="PF02597">
    <property type="entry name" value="ThiS"/>
    <property type="match status" value="1"/>
</dbReference>
<dbReference type="InterPro" id="IPR012675">
    <property type="entry name" value="Beta-grasp_dom_sf"/>
</dbReference>
<organism evidence="1">
    <name type="scientific">bioreactor metagenome</name>
    <dbReference type="NCBI Taxonomy" id="1076179"/>
    <lineage>
        <taxon>unclassified sequences</taxon>
        <taxon>metagenomes</taxon>
        <taxon>ecological metagenomes</taxon>
    </lineage>
</organism>
<dbReference type="InterPro" id="IPR010035">
    <property type="entry name" value="Thi_S"/>
</dbReference>